<comment type="similarity">
    <text evidence="1">Belongs to the peptidase S16 family.</text>
</comment>
<dbReference type="Gene3D" id="2.30.42.10">
    <property type="match status" value="1"/>
</dbReference>
<dbReference type="SUPFAM" id="SSF50156">
    <property type="entry name" value="PDZ domain-like"/>
    <property type="match status" value="1"/>
</dbReference>
<dbReference type="Pfam" id="PF13180">
    <property type="entry name" value="PDZ_2"/>
    <property type="match status" value="1"/>
</dbReference>
<accession>A0ABU7JMH4</accession>
<dbReference type="InterPro" id="IPR027065">
    <property type="entry name" value="Lon_Prtase"/>
</dbReference>
<dbReference type="Pfam" id="PF05362">
    <property type="entry name" value="Lon_C"/>
    <property type="match status" value="1"/>
</dbReference>
<dbReference type="InterPro" id="IPR014721">
    <property type="entry name" value="Ribsml_uS5_D2-typ_fold_subgr"/>
</dbReference>
<organism evidence="3 4">
    <name type="scientific">Rhodococcus chondri</name>
    <dbReference type="NCBI Taxonomy" id="3065941"/>
    <lineage>
        <taxon>Bacteria</taxon>
        <taxon>Bacillati</taxon>
        <taxon>Actinomycetota</taxon>
        <taxon>Actinomycetes</taxon>
        <taxon>Mycobacteriales</taxon>
        <taxon>Nocardiaceae</taxon>
        <taxon>Rhodococcus</taxon>
    </lineage>
</organism>
<dbReference type="InterPro" id="IPR001478">
    <property type="entry name" value="PDZ"/>
</dbReference>
<feature type="active site" evidence="1">
    <location>
        <position position="283"/>
    </location>
</feature>
<dbReference type="RefSeq" id="WP_330150661.1">
    <property type="nucleotide sequence ID" value="NZ_JAUZMZ010000011.1"/>
</dbReference>
<keyword evidence="1" id="KW-0720">Serine protease</keyword>
<evidence type="ECO:0000256" key="1">
    <source>
        <dbReference type="PROSITE-ProRule" id="PRU01122"/>
    </source>
</evidence>
<dbReference type="Gene3D" id="3.30.230.10">
    <property type="match status" value="1"/>
</dbReference>
<reference evidence="3 4" key="1">
    <citation type="submission" date="2023-08" db="EMBL/GenBank/DDBJ databases">
        <authorList>
            <person name="Girao M."/>
            <person name="Carvalho M.F."/>
        </authorList>
    </citation>
    <scope>NUCLEOTIDE SEQUENCE [LARGE SCALE GENOMIC DNA]</scope>
    <source>
        <strain evidence="3 4">CC-R104</strain>
    </source>
</reference>
<evidence type="ECO:0000259" key="2">
    <source>
        <dbReference type="PROSITE" id="PS51786"/>
    </source>
</evidence>
<keyword evidence="1" id="KW-0378">Hydrolase</keyword>
<dbReference type="SUPFAM" id="SSF54211">
    <property type="entry name" value="Ribosomal protein S5 domain 2-like"/>
    <property type="match status" value="1"/>
</dbReference>
<dbReference type="PANTHER" id="PTHR10046">
    <property type="entry name" value="ATP DEPENDENT LON PROTEASE FAMILY MEMBER"/>
    <property type="match status" value="1"/>
</dbReference>
<dbReference type="InterPro" id="IPR036034">
    <property type="entry name" value="PDZ_sf"/>
</dbReference>
<comment type="caution">
    <text evidence="3">The sequence shown here is derived from an EMBL/GenBank/DDBJ whole genome shotgun (WGS) entry which is preliminary data.</text>
</comment>
<proteinExistence type="inferred from homology"/>
<gene>
    <name evidence="3" type="ORF">Q8814_03735</name>
</gene>
<keyword evidence="4" id="KW-1185">Reference proteome</keyword>
<dbReference type="InterPro" id="IPR008269">
    <property type="entry name" value="Lon_proteolytic"/>
</dbReference>
<evidence type="ECO:0000313" key="4">
    <source>
        <dbReference type="Proteomes" id="UP001331936"/>
    </source>
</evidence>
<dbReference type="EMBL" id="JAUZMZ010000011">
    <property type="protein sequence ID" value="MEE2031230.1"/>
    <property type="molecule type" value="Genomic_DNA"/>
</dbReference>
<dbReference type="PROSITE" id="PS51786">
    <property type="entry name" value="LON_PROTEOLYTIC"/>
    <property type="match status" value="1"/>
</dbReference>
<dbReference type="InterPro" id="IPR020568">
    <property type="entry name" value="Ribosomal_Su5_D2-typ_SF"/>
</dbReference>
<comment type="catalytic activity">
    <reaction evidence="1">
        <text>Hydrolysis of proteins in presence of ATP.</text>
        <dbReference type="EC" id="3.4.21.53"/>
    </reaction>
</comment>
<dbReference type="EC" id="3.4.21.53" evidence="1"/>
<evidence type="ECO:0000313" key="3">
    <source>
        <dbReference type="EMBL" id="MEE2031230.1"/>
    </source>
</evidence>
<protein>
    <recommendedName>
        <fullName evidence="1">endopeptidase La</fullName>
        <ecNumber evidence="1">3.4.21.53</ecNumber>
    </recommendedName>
</protein>
<keyword evidence="1" id="KW-0645">Protease</keyword>
<sequence length="341" mass="34736">MNRRFVTPLAALLPVLVLVAVAINVTAPYVALGPGPTFDTLGEVDGKPVVAVDGIDADDPSGRLVMTTVGVTDNLNLAQTVTAWISGRYGLAPREQVYPPNRSKDEVRAVDQALFSQSERSAELAALHHLDMPVDLRVGTVAEDGPASGALREGDRVVAVGGEPMTTAGQVQRAVGDTPPGEALDVTVDRGEGDETVRVVLGARPGEPDKGFLGIGTEEVPDVPFTVTFNLADIGGPSAGLMFSLAVIDKLTPGDITGGKSVAGTGTIDSDGVVGPIGGITHKLTAAAEDGAEVFLVPTENCAEALTGAPDGVQLVEVDTLGTAIDSLEALSAGDMAPTCG</sequence>
<feature type="domain" description="Lon proteolytic" evidence="2">
    <location>
        <begin position="233"/>
        <end position="331"/>
    </location>
</feature>
<dbReference type="SMART" id="SM00228">
    <property type="entry name" value="PDZ"/>
    <property type="match status" value="1"/>
</dbReference>
<name>A0ABU7JMH4_9NOCA</name>
<dbReference type="Proteomes" id="UP001331936">
    <property type="component" value="Unassembled WGS sequence"/>
</dbReference>
<feature type="active site" evidence="1">
    <location>
        <position position="238"/>
    </location>
</feature>